<name>A0A6A6B8Z8_9PEZI</name>
<dbReference type="EMBL" id="ML995489">
    <property type="protein sequence ID" value="KAF2140742.1"/>
    <property type="molecule type" value="Genomic_DNA"/>
</dbReference>
<gene>
    <name evidence="1" type="ORF">K452DRAFT_288829</name>
</gene>
<evidence type="ECO:0000313" key="1">
    <source>
        <dbReference type="EMBL" id="KAF2140742.1"/>
    </source>
</evidence>
<keyword evidence="2" id="KW-1185">Reference proteome</keyword>
<organism evidence="1 2">
    <name type="scientific">Aplosporella prunicola CBS 121167</name>
    <dbReference type="NCBI Taxonomy" id="1176127"/>
    <lineage>
        <taxon>Eukaryota</taxon>
        <taxon>Fungi</taxon>
        <taxon>Dikarya</taxon>
        <taxon>Ascomycota</taxon>
        <taxon>Pezizomycotina</taxon>
        <taxon>Dothideomycetes</taxon>
        <taxon>Dothideomycetes incertae sedis</taxon>
        <taxon>Botryosphaeriales</taxon>
        <taxon>Aplosporellaceae</taxon>
        <taxon>Aplosporella</taxon>
    </lineage>
</organism>
<dbReference type="Proteomes" id="UP000799438">
    <property type="component" value="Unassembled WGS sequence"/>
</dbReference>
<accession>A0A6A6B8Z8</accession>
<dbReference type="GeneID" id="54298231"/>
<protein>
    <submittedName>
        <fullName evidence="1">Uncharacterized protein</fullName>
    </submittedName>
</protein>
<dbReference type="RefSeq" id="XP_033396455.1">
    <property type="nucleotide sequence ID" value="XM_033540735.1"/>
</dbReference>
<reference evidence="1" key="1">
    <citation type="journal article" date="2020" name="Stud. Mycol.">
        <title>101 Dothideomycetes genomes: a test case for predicting lifestyles and emergence of pathogens.</title>
        <authorList>
            <person name="Haridas S."/>
            <person name="Albert R."/>
            <person name="Binder M."/>
            <person name="Bloem J."/>
            <person name="Labutti K."/>
            <person name="Salamov A."/>
            <person name="Andreopoulos B."/>
            <person name="Baker S."/>
            <person name="Barry K."/>
            <person name="Bills G."/>
            <person name="Bluhm B."/>
            <person name="Cannon C."/>
            <person name="Castanera R."/>
            <person name="Culley D."/>
            <person name="Daum C."/>
            <person name="Ezra D."/>
            <person name="Gonzalez J."/>
            <person name="Henrissat B."/>
            <person name="Kuo A."/>
            <person name="Liang C."/>
            <person name="Lipzen A."/>
            <person name="Lutzoni F."/>
            <person name="Magnuson J."/>
            <person name="Mondo S."/>
            <person name="Nolan M."/>
            <person name="Ohm R."/>
            <person name="Pangilinan J."/>
            <person name="Park H.-J."/>
            <person name="Ramirez L."/>
            <person name="Alfaro M."/>
            <person name="Sun H."/>
            <person name="Tritt A."/>
            <person name="Yoshinaga Y."/>
            <person name="Zwiers L.-H."/>
            <person name="Turgeon B."/>
            <person name="Goodwin S."/>
            <person name="Spatafora J."/>
            <person name="Crous P."/>
            <person name="Grigoriev I."/>
        </authorList>
    </citation>
    <scope>NUCLEOTIDE SEQUENCE</scope>
    <source>
        <strain evidence="1">CBS 121167</strain>
    </source>
</reference>
<proteinExistence type="predicted"/>
<sequence length="51" mass="5580">MYNDLTPRPRLALLTSHCVLRTPHSPPPPPPPLPPPPPPPMGYCCCHVTCL</sequence>
<dbReference type="AlphaFoldDB" id="A0A6A6B8Z8"/>
<evidence type="ECO:0000313" key="2">
    <source>
        <dbReference type="Proteomes" id="UP000799438"/>
    </source>
</evidence>